<dbReference type="NCBIfam" id="TIGR00051">
    <property type="entry name" value="YbgC/FadM family acyl-CoA thioesterase"/>
    <property type="match status" value="1"/>
</dbReference>
<dbReference type="PIRSF" id="PIRSF003230">
    <property type="entry name" value="YbgC"/>
    <property type="match status" value="1"/>
</dbReference>
<evidence type="ECO:0000256" key="2">
    <source>
        <dbReference type="ARBA" id="ARBA00022801"/>
    </source>
</evidence>
<dbReference type="RefSeq" id="WP_270042355.1">
    <property type="nucleotide sequence ID" value="NZ_JAPDOD010000022.1"/>
</dbReference>
<feature type="domain" description="Thioesterase" evidence="3">
    <location>
        <begin position="18"/>
        <end position="102"/>
    </location>
</feature>
<evidence type="ECO:0000259" key="3">
    <source>
        <dbReference type="Pfam" id="PF03061"/>
    </source>
</evidence>
<dbReference type="InterPro" id="IPR006684">
    <property type="entry name" value="YbgC/YbaW"/>
</dbReference>
<gene>
    <name evidence="4" type="ORF">OM076_22765</name>
</gene>
<keyword evidence="5" id="KW-1185">Reference proteome</keyword>
<evidence type="ECO:0000313" key="5">
    <source>
        <dbReference type="Proteomes" id="UP001149140"/>
    </source>
</evidence>
<dbReference type="EMBL" id="JAPDOD010000022">
    <property type="protein sequence ID" value="MDA0163114.1"/>
    <property type="molecule type" value="Genomic_DNA"/>
</dbReference>
<proteinExistence type="inferred from homology"/>
<keyword evidence="2" id="KW-0378">Hydrolase</keyword>
<dbReference type="Proteomes" id="UP001149140">
    <property type="component" value="Unassembled WGS sequence"/>
</dbReference>
<dbReference type="Gene3D" id="3.10.129.10">
    <property type="entry name" value="Hotdog Thioesterase"/>
    <property type="match status" value="1"/>
</dbReference>
<dbReference type="InterPro" id="IPR006683">
    <property type="entry name" value="Thioestr_dom"/>
</dbReference>
<dbReference type="CDD" id="cd00586">
    <property type="entry name" value="4HBT"/>
    <property type="match status" value="1"/>
</dbReference>
<evidence type="ECO:0000313" key="4">
    <source>
        <dbReference type="EMBL" id="MDA0163114.1"/>
    </source>
</evidence>
<dbReference type="PANTHER" id="PTHR31793:SF27">
    <property type="entry name" value="NOVEL THIOESTERASE SUPERFAMILY DOMAIN AND SAPOSIN A-TYPE DOMAIN CONTAINING PROTEIN (0610012H03RIK)"/>
    <property type="match status" value="1"/>
</dbReference>
<organism evidence="4 5">
    <name type="scientific">Solirubrobacter ginsenosidimutans</name>
    <dbReference type="NCBI Taxonomy" id="490573"/>
    <lineage>
        <taxon>Bacteria</taxon>
        <taxon>Bacillati</taxon>
        <taxon>Actinomycetota</taxon>
        <taxon>Thermoleophilia</taxon>
        <taxon>Solirubrobacterales</taxon>
        <taxon>Solirubrobacteraceae</taxon>
        <taxon>Solirubrobacter</taxon>
    </lineage>
</organism>
<comment type="caution">
    <text evidence="4">The sequence shown here is derived from an EMBL/GenBank/DDBJ whole genome shotgun (WGS) entry which is preliminary data.</text>
</comment>
<dbReference type="AlphaFoldDB" id="A0A9X3MUS7"/>
<name>A0A9X3MUS7_9ACTN</name>
<reference evidence="4" key="1">
    <citation type="submission" date="2022-10" db="EMBL/GenBank/DDBJ databases">
        <title>The WGS of Solirubrobacter ginsenosidimutans DSM 21036.</title>
        <authorList>
            <person name="Jiang Z."/>
        </authorList>
    </citation>
    <scope>NUCLEOTIDE SEQUENCE</scope>
    <source>
        <strain evidence="4">DSM 21036</strain>
    </source>
</reference>
<dbReference type="SUPFAM" id="SSF54637">
    <property type="entry name" value="Thioesterase/thiol ester dehydrase-isomerase"/>
    <property type="match status" value="1"/>
</dbReference>
<sequence length="135" mass="15390">MGDFVHELRVRYGECDPQGIVFNANYLAYFDHTVSELWRASAIGSWTAMVQRGVDVVVGEANLRFRAPARFDDVLAIHARVAKLGTTSLTMELEIHRKEELLIEGWLRQVFVDAKTWQKTPIPEWVRDALAVYAA</sequence>
<accession>A0A9X3MUS7</accession>
<protein>
    <submittedName>
        <fullName evidence="4">Acyl-CoA thioesterase</fullName>
    </submittedName>
</protein>
<dbReference type="PANTHER" id="PTHR31793">
    <property type="entry name" value="4-HYDROXYBENZOYL-COA THIOESTERASE FAMILY MEMBER"/>
    <property type="match status" value="1"/>
</dbReference>
<dbReference type="Pfam" id="PF03061">
    <property type="entry name" value="4HBT"/>
    <property type="match status" value="1"/>
</dbReference>
<dbReference type="InterPro" id="IPR050563">
    <property type="entry name" value="4-hydroxybenzoyl-CoA_TE"/>
</dbReference>
<dbReference type="InterPro" id="IPR029069">
    <property type="entry name" value="HotDog_dom_sf"/>
</dbReference>
<dbReference type="GO" id="GO:0047617">
    <property type="term" value="F:fatty acyl-CoA hydrolase activity"/>
    <property type="evidence" value="ECO:0007669"/>
    <property type="project" value="TreeGrafter"/>
</dbReference>
<evidence type="ECO:0000256" key="1">
    <source>
        <dbReference type="ARBA" id="ARBA00005953"/>
    </source>
</evidence>
<comment type="similarity">
    <text evidence="1">Belongs to the 4-hydroxybenzoyl-CoA thioesterase family.</text>
</comment>